<reference evidence="1" key="1">
    <citation type="submission" date="2023-08" db="EMBL/GenBank/DDBJ databases">
        <title>A de novo genome assembly of Solanum verrucosum Schlechtendal, a Mexican diploid species geographically isolated from the other diploid A-genome species in potato relatives.</title>
        <authorList>
            <person name="Hosaka K."/>
        </authorList>
    </citation>
    <scope>NUCLEOTIDE SEQUENCE</scope>
    <source>
        <tissue evidence="1">Young leaves</tissue>
    </source>
</reference>
<proteinExistence type="predicted"/>
<name>A0AAF0PP23_SOLVR</name>
<organism evidence="1 2">
    <name type="scientific">Solanum verrucosum</name>
    <dbReference type="NCBI Taxonomy" id="315347"/>
    <lineage>
        <taxon>Eukaryota</taxon>
        <taxon>Viridiplantae</taxon>
        <taxon>Streptophyta</taxon>
        <taxon>Embryophyta</taxon>
        <taxon>Tracheophyta</taxon>
        <taxon>Spermatophyta</taxon>
        <taxon>Magnoliopsida</taxon>
        <taxon>eudicotyledons</taxon>
        <taxon>Gunneridae</taxon>
        <taxon>Pentapetalae</taxon>
        <taxon>asterids</taxon>
        <taxon>lamiids</taxon>
        <taxon>Solanales</taxon>
        <taxon>Solanaceae</taxon>
        <taxon>Solanoideae</taxon>
        <taxon>Solaneae</taxon>
        <taxon>Solanum</taxon>
    </lineage>
</organism>
<dbReference type="EMBL" id="CP133612">
    <property type="protein sequence ID" value="WMV08307.1"/>
    <property type="molecule type" value="Genomic_DNA"/>
</dbReference>
<gene>
    <name evidence="1" type="ORF">MTR67_001692</name>
</gene>
<dbReference type="AlphaFoldDB" id="A0AAF0PP23"/>
<keyword evidence="2" id="KW-1185">Reference proteome</keyword>
<protein>
    <submittedName>
        <fullName evidence="1">Uncharacterized protein</fullName>
    </submittedName>
</protein>
<sequence>MNLRRENNKQILNKKGNKLRKVLFRYASSIHKTDLRTVDGSTVRTGTLAVSLYGSTVRSIDQSTDRQWAPWFHTWSDFPDLSSIPCLLIYGHSLWTVNGPTVRRSPPWMPFFCNSFSCL</sequence>
<accession>A0AAF0PP23</accession>
<dbReference type="Proteomes" id="UP001234989">
    <property type="component" value="Chromosome 1"/>
</dbReference>
<evidence type="ECO:0000313" key="1">
    <source>
        <dbReference type="EMBL" id="WMV08307.1"/>
    </source>
</evidence>
<evidence type="ECO:0000313" key="2">
    <source>
        <dbReference type="Proteomes" id="UP001234989"/>
    </source>
</evidence>